<dbReference type="RefSeq" id="WP_018233939.1">
    <property type="nucleotide sequence ID" value="NZ_MVBK01000077.1"/>
</dbReference>
<dbReference type="InterPro" id="IPR054581">
    <property type="entry name" value="EncFtn-like"/>
</dbReference>
<name>A0A1V3NDL1_9GAMM</name>
<protein>
    <submittedName>
        <fullName evidence="6">Ferritin</fullName>
    </submittedName>
</protein>
<evidence type="ECO:0000256" key="2">
    <source>
        <dbReference type="ARBA" id="ARBA00022723"/>
    </source>
</evidence>
<dbReference type="NCBIfam" id="TIGR04535">
    <property type="entry name" value="ferrit_encaps"/>
    <property type="match status" value="1"/>
</dbReference>
<evidence type="ECO:0000256" key="3">
    <source>
        <dbReference type="ARBA" id="ARBA00023004"/>
    </source>
</evidence>
<dbReference type="Proteomes" id="UP000189462">
    <property type="component" value="Unassembled WGS sequence"/>
</dbReference>
<dbReference type="STRING" id="108003.B1C78_12350"/>
<dbReference type="GO" id="GO:0004322">
    <property type="term" value="F:ferroxidase activity"/>
    <property type="evidence" value="ECO:0007669"/>
    <property type="project" value="InterPro"/>
</dbReference>
<keyword evidence="5" id="KW-1284">Encapsulin nanocompartment</keyword>
<sequence length="101" mass="12161">MANEGYHEPHEELSDETRDMHRAIISLMEELEAVDWYQQRVDACKDEELRAILAHNRDEEKEHAAMVLEWIRRRDKTFDKELRDYLFTDKPIASLEHEHKG</sequence>
<dbReference type="EMBL" id="MVBK01000077">
    <property type="protein sequence ID" value="OOG23125.1"/>
    <property type="molecule type" value="Genomic_DNA"/>
</dbReference>
<keyword evidence="7" id="KW-1185">Reference proteome</keyword>
<dbReference type="SUPFAM" id="SSF47240">
    <property type="entry name" value="Ferritin-like"/>
    <property type="match status" value="1"/>
</dbReference>
<keyword evidence="3" id="KW-0408">Iron</keyword>
<evidence type="ECO:0000313" key="6">
    <source>
        <dbReference type="EMBL" id="OOG23125.1"/>
    </source>
</evidence>
<proteinExistence type="predicted"/>
<dbReference type="Pfam" id="PF22277">
    <property type="entry name" value="EncFtn-like"/>
    <property type="match status" value="1"/>
</dbReference>
<evidence type="ECO:0000256" key="4">
    <source>
        <dbReference type="ARBA" id="ARBA00033738"/>
    </source>
</evidence>
<comment type="subcellular location">
    <subcellularLocation>
        <location evidence="4">Encapsulin nanocompartment</location>
    </subcellularLocation>
</comment>
<comment type="caution">
    <text evidence="6">The sequence shown here is derived from an EMBL/GenBank/DDBJ whole genome shotgun (WGS) entry which is preliminary data.</text>
</comment>
<dbReference type="GO" id="GO:0006879">
    <property type="term" value="P:intracellular iron ion homeostasis"/>
    <property type="evidence" value="ECO:0007669"/>
    <property type="project" value="UniProtKB-KW"/>
</dbReference>
<reference evidence="6 7" key="1">
    <citation type="submission" date="2017-02" db="EMBL/GenBank/DDBJ databases">
        <title>Genomic diversity within the haloalkaliphilic genus Thioalkalivibrio.</title>
        <authorList>
            <person name="Ahn A.-C."/>
            <person name="Meier-Kolthoff J."/>
            <person name="Overmars L."/>
            <person name="Richter M."/>
            <person name="Woyke T."/>
            <person name="Sorokin D.Y."/>
            <person name="Muyzer G."/>
        </authorList>
    </citation>
    <scope>NUCLEOTIDE SEQUENCE [LARGE SCALE GENOMIC DNA]</scope>
    <source>
        <strain evidence="6 7">ALJD</strain>
    </source>
</reference>
<dbReference type="GO" id="GO:0046872">
    <property type="term" value="F:metal ion binding"/>
    <property type="evidence" value="ECO:0007669"/>
    <property type="project" value="UniProtKB-KW"/>
</dbReference>
<evidence type="ECO:0000256" key="1">
    <source>
        <dbReference type="ARBA" id="ARBA00022434"/>
    </source>
</evidence>
<gene>
    <name evidence="6" type="ORF">B1C78_12350</name>
</gene>
<evidence type="ECO:0000256" key="5">
    <source>
        <dbReference type="ARBA" id="ARBA00033787"/>
    </source>
</evidence>
<dbReference type="InterPro" id="IPR009078">
    <property type="entry name" value="Ferritin-like_SF"/>
</dbReference>
<evidence type="ECO:0000313" key="7">
    <source>
        <dbReference type="Proteomes" id="UP000189462"/>
    </source>
</evidence>
<organism evidence="6 7">
    <name type="scientific">Thioalkalivibrio denitrificans</name>
    <dbReference type="NCBI Taxonomy" id="108003"/>
    <lineage>
        <taxon>Bacteria</taxon>
        <taxon>Pseudomonadati</taxon>
        <taxon>Pseudomonadota</taxon>
        <taxon>Gammaproteobacteria</taxon>
        <taxon>Chromatiales</taxon>
        <taxon>Ectothiorhodospiraceae</taxon>
        <taxon>Thioalkalivibrio</taxon>
    </lineage>
</organism>
<dbReference type="AlphaFoldDB" id="A0A1V3NDL1"/>
<dbReference type="InterPro" id="IPR030907">
    <property type="entry name" value="Ferrit_encaps"/>
</dbReference>
<accession>A0A1V3NDL1</accession>
<dbReference type="Gene3D" id="6.10.140.1960">
    <property type="match status" value="1"/>
</dbReference>
<dbReference type="OrthoDB" id="9796238at2"/>
<dbReference type="GO" id="GO:0140737">
    <property type="term" value="C:encapsulin nanocompartment"/>
    <property type="evidence" value="ECO:0007669"/>
    <property type="project" value="UniProtKB-SubCell"/>
</dbReference>
<keyword evidence="1" id="KW-0409">Iron storage</keyword>
<keyword evidence="2" id="KW-0479">Metal-binding</keyword>